<dbReference type="InterPro" id="IPR005467">
    <property type="entry name" value="His_kinase_dom"/>
</dbReference>
<dbReference type="SUPFAM" id="SSF55874">
    <property type="entry name" value="ATPase domain of HSP90 chaperone/DNA topoisomerase II/histidine kinase"/>
    <property type="match status" value="1"/>
</dbReference>
<dbReference type="Gene3D" id="3.40.50.2300">
    <property type="match status" value="1"/>
</dbReference>
<feature type="transmembrane region" description="Helical" evidence="6">
    <location>
        <begin position="252"/>
        <end position="273"/>
    </location>
</feature>
<dbReference type="InterPro" id="IPR001789">
    <property type="entry name" value="Sig_transdc_resp-reg_receiver"/>
</dbReference>
<name>A0A965ZKY6_9SPHI</name>
<evidence type="ECO:0000256" key="2">
    <source>
        <dbReference type="ARBA" id="ARBA00012438"/>
    </source>
</evidence>
<dbReference type="InterPro" id="IPR003661">
    <property type="entry name" value="HisK_dim/P_dom"/>
</dbReference>
<gene>
    <name evidence="9" type="ORF">GSY63_19240</name>
</gene>
<evidence type="ECO:0000313" key="9">
    <source>
        <dbReference type="EMBL" id="NCD71511.1"/>
    </source>
</evidence>
<dbReference type="InterPro" id="IPR011006">
    <property type="entry name" value="CheY-like_superfamily"/>
</dbReference>
<organism evidence="9 10">
    <name type="scientific">Mucilaginibacter agri</name>
    <dbReference type="NCBI Taxonomy" id="2695265"/>
    <lineage>
        <taxon>Bacteria</taxon>
        <taxon>Pseudomonadati</taxon>
        <taxon>Bacteroidota</taxon>
        <taxon>Sphingobacteriia</taxon>
        <taxon>Sphingobacteriales</taxon>
        <taxon>Sphingobacteriaceae</taxon>
        <taxon>Mucilaginibacter</taxon>
    </lineage>
</organism>
<evidence type="ECO:0000259" key="7">
    <source>
        <dbReference type="PROSITE" id="PS50109"/>
    </source>
</evidence>
<keyword evidence="6" id="KW-1133">Transmembrane helix</keyword>
<dbReference type="Gene3D" id="3.30.565.10">
    <property type="entry name" value="Histidine kinase-like ATPase, C-terminal domain"/>
    <property type="match status" value="1"/>
</dbReference>
<dbReference type="CDD" id="cd16922">
    <property type="entry name" value="HATPase_EvgS-ArcB-TorS-like"/>
    <property type="match status" value="1"/>
</dbReference>
<dbReference type="PANTHER" id="PTHR45339">
    <property type="entry name" value="HYBRID SIGNAL TRANSDUCTION HISTIDINE KINASE J"/>
    <property type="match status" value="1"/>
</dbReference>
<accession>A0A965ZKY6</accession>
<dbReference type="Proteomes" id="UP000638732">
    <property type="component" value="Unassembled WGS sequence"/>
</dbReference>
<dbReference type="PRINTS" id="PR00344">
    <property type="entry name" value="BCTRLSENSOR"/>
</dbReference>
<keyword evidence="6" id="KW-0812">Transmembrane</keyword>
<dbReference type="SUPFAM" id="SSF47384">
    <property type="entry name" value="Homodimeric domain of signal transducing histidine kinase"/>
    <property type="match status" value="1"/>
</dbReference>
<dbReference type="Pfam" id="PF00512">
    <property type="entry name" value="HisKA"/>
    <property type="match status" value="1"/>
</dbReference>
<dbReference type="SMART" id="SM00388">
    <property type="entry name" value="HisKA"/>
    <property type="match status" value="1"/>
</dbReference>
<evidence type="ECO:0000256" key="3">
    <source>
        <dbReference type="ARBA" id="ARBA00022553"/>
    </source>
</evidence>
<dbReference type="SMART" id="SM00387">
    <property type="entry name" value="HATPase_c"/>
    <property type="match status" value="1"/>
</dbReference>
<proteinExistence type="predicted"/>
<dbReference type="Gene3D" id="1.10.287.130">
    <property type="match status" value="1"/>
</dbReference>
<keyword evidence="4" id="KW-0902">Two-component regulatory system</keyword>
<dbReference type="RefSeq" id="WP_166587460.1">
    <property type="nucleotide sequence ID" value="NZ_WWEO01000044.1"/>
</dbReference>
<dbReference type="EMBL" id="WWEO01000044">
    <property type="protein sequence ID" value="NCD71511.1"/>
    <property type="molecule type" value="Genomic_DNA"/>
</dbReference>
<protein>
    <recommendedName>
        <fullName evidence="2">histidine kinase</fullName>
        <ecNumber evidence="2">2.7.13.3</ecNumber>
    </recommendedName>
</protein>
<evidence type="ECO:0000313" key="10">
    <source>
        <dbReference type="Proteomes" id="UP000638732"/>
    </source>
</evidence>
<feature type="domain" description="Response regulatory" evidence="8">
    <location>
        <begin position="549"/>
        <end position="667"/>
    </location>
</feature>
<keyword evidence="6" id="KW-0472">Membrane</keyword>
<dbReference type="InterPro" id="IPR004358">
    <property type="entry name" value="Sig_transdc_His_kin-like_C"/>
</dbReference>
<dbReference type="Pfam" id="PF02518">
    <property type="entry name" value="HATPase_c"/>
    <property type="match status" value="1"/>
</dbReference>
<evidence type="ECO:0000256" key="5">
    <source>
        <dbReference type="PROSITE-ProRule" id="PRU00169"/>
    </source>
</evidence>
<dbReference type="CDD" id="cd00082">
    <property type="entry name" value="HisKA"/>
    <property type="match status" value="1"/>
</dbReference>
<dbReference type="PROSITE" id="PS50109">
    <property type="entry name" value="HIS_KIN"/>
    <property type="match status" value="1"/>
</dbReference>
<reference evidence="9" key="1">
    <citation type="submission" date="2020-01" db="EMBL/GenBank/DDBJ databases">
        <authorList>
            <person name="Seo Y.L."/>
        </authorList>
    </citation>
    <scope>NUCLEOTIDE SEQUENCE</scope>
    <source>
        <strain evidence="9">R11</strain>
    </source>
</reference>
<keyword evidence="3 5" id="KW-0597">Phosphoprotein</keyword>
<feature type="modified residue" description="4-aspartylphosphate" evidence="5">
    <location>
        <position position="598"/>
    </location>
</feature>
<reference evidence="9" key="2">
    <citation type="submission" date="2020-10" db="EMBL/GenBank/DDBJ databases">
        <title>Mucilaginibacter sp. nov., isolated from soil.</title>
        <authorList>
            <person name="Jeon C.O."/>
        </authorList>
    </citation>
    <scope>NUCLEOTIDE SEQUENCE</scope>
    <source>
        <strain evidence="9">R11</strain>
    </source>
</reference>
<dbReference type="AlphaFoldDB" id="A0A965ZKY6"/>
<evidence type="ECO:0000259" key="8">
    <source>
        <dbReference type="PROSITE" id="PS50110"/>
    </source>
</evidence>
<comment type="catalytic activity">
    <reaction evidence="1">
        <text>ATP + protein L-histidine = ADP + protein N-phospho-L-histidine.</text>
        <dbReference type="EC" id="2.7.13.3"/>
    </reaction>
</comment>
<dbReference type="EC" id="2.7.13.3" evidence="2"/>
<dbReference type="PANTHER" id="PTHR45339:SF1">
    <property type="entry name" value="HYBRID SIGNAL TRANSDUCTION HISTIDINE KINASE J"/>
    <property type="match status" value="1"/>
</dbReference>
<keyword evidence="10" id="KW-1185">Reference proteome</keyword>
<comment type="caution">
    <text evidence="9">The sequence shown here is derived from an EMBL/GenBank/DDBJ whole genome shotgun (WGS) entry which is preliminary data.</text>
</comment>
<dbReference type="SUPFAM" id="SSF52172">
    <property type="entry name" value="CheY-like"/>
    <property type="match status" value="1"/>
</dbReference>
<evidence type="ECO:0000256" key="6">
    <source>
        <dbReference type="SAM" id="Phobius"/>
    </source>
</evidence>
<evidence type="ECO:0000256" key="1">
    <source>
        <dbReference type="ARBA" id="ARBA00000085"/>
    </source>
</evidence>
<dbReference type="SMART" id="SM00448">
    <property type="entry name" value="REC"/>
    <property type="match status" value="1"/>
</dbReference>
<dbReference type="FunFam" id="3.30.565.10:FF:000010">
    <property type="entry name" value="Sensor histidine kinase RcsC"/>
    <property type="match status" value="1"/>
</dbReference>
<dbReference type="Pfam" id="PF00072">
    <property type="entry name" value="Response_reg"/>
    <property type="match status" value="1"/>
</dbReference>
<dbReference type="InterPro" id="IPR036890">
    <property type="entry name" value="HATPase_C_sf"/>
</dbReference>
<dbReference type="InterPro" id="IPR003594">
    <property type="entry name" value="HATPase_dom"/>
</dbReference>
<dbReference type="GO" id="GO:0000155">
    <property type="term" value="F:phosphorelay sensor kinase activity"/>
    <property type="evidence" value="ECO:0007669"/>
    <property type="project" value="InterPro"/>
</dbReference>
<dbReference type="PROSITE" id="PS50110">
    <property type="entry name" value="RESPONSE_REGULATORY"/>
    <property type="match status" value="1"/>
</dbReference>
<evidence type="ECO:0000256" key="4">
    <source>
        <dbReference type="ARBA" id="ARBA00023012"/>
    </source>
</evidence>
<dbReference type="CDD" id="cd17546">
    <property type="entry name" value="REC_hyHK_CKI1_RcsC-like"/>
    <property type="match status" value="1"/>
</dbReference>
<sequence length="695" mass="77595">MRESSDIIDSCLLNLYSADNNSRLYAITGDRKYATLFSEQISTVSKQLGRIKVGNTNVAVLDADKLRGLITEKKSKTHNYVRLRLLTDSLIGSTLKIDSILTHQSTRQRTPVIKTVKTIVHIDTIKQVDTPKRKKFFGRLFASIGGKSKEKIVGSTAGSVIVKRDTVTKTTIQSGAIYDSIARKNRKNHTKLYTANTKLRADEHDILLINNNLISDIISELRRYKTLELAYASESKAELAGKVTNVFKDYNALSKLTLTALVLLLIVVLYNIWKILDNEITIIDQSDKARLYANNKSNFMASMSHEIRTPLNSVIGFSEQLGMGRFSDDQAQQINAIRSSSQMLLEVVNEILDFSKYETGKMTFEQQPFMLYSALNDVLNTVNIQAAKKGLLLKHDIKFDEDCCVSGDILRLKQVIMNLLVNAIKFTPSGEVMLQAKLMASAKGQVILKVRVKDTGIGIKKQDLPGIFDEFSQVDEAQKITRHKGTGLGLAICKKIIELQGGRIKAISEMGKGSVFSFELPLTMASKDDCVAEKQISSDELAKVVAGAHVLLAEDNELNVLLAKTILKKWNITCDVAYNGQQAIELFEERIYDVVLTDIQMPIMGGLELLSLIRKSPNALKAEVPVIAFTANILKEARDAYYKAGMDDIILKPFNERSLIEKISNTIKNKFNNTYKFLSQNMANTEDEIEEKKVG</sequence>
<dbReference type="InterPro" id="IPR036097">
    <property type="entry name" value="HisK_dim/P_sf"/>
</dbReference>
<feature type="domain" description="Histidine kinase" evidence="7">
    <location>
        <begin position="302"/>
        <end position="524"/>
    </location>
</feature>